<dbReference type="PANTHER" id="PTHR42646:SF2">
    <property type="entry name" value="5'-3' EXONUCLEASE FAMILY PROTEIN"/>
    <property type="match status" value="1"/>
</dbReference>
<proteinExistence type="predicted"/>
<gene>
    <name evidence="7" type="ORF">J2S74_002845</name>
</gene>
<dbReference type="Proteomes" id="UP001230005">
    <property type="component" value="Unassembled WGS sequence"/>
</dbReference>
<evidence type="ECO:0000256" key="5">
    <source>
        <dbReference type="ARBA" id="ARBA00050026"/>
    </source>
</evidence>
<dbReference type="SMART" id="SM00279">
    <property type="entry name" value="HhH2"/>
    <property type="match status" value="1"/>
</dbReference>
<comment type="function">
    <text evidence="4">5'-3' exonuclease acting preferentially on double-stranded DNA.</text>
</comment>
<dbReference type="Pfam" id="PF01367">
    <property type="entry name" value="5_3_exonuc"/>
    <property type="match status" value="1"/>
</dbReference>
<evidence type="ECO:0000259" key="6">
    <source>
        <dbReference type="SMART" id="SM00475"/>
    </source>
</evidence>
<dbReference type="CDD" id="cd09859">
    <property type="entry name" value="PIN_53EXO"/>
    <property type="match status" value="1"/>
</dbReference>
<feature type="domain" description="5'-3' exonuclease" evidence="6">
    <location>
        <begin position="153"/>
        <end position="425"/>
    </location>
</feature>
<dbReference type="RefSeq" id="WP_307326394.1">
    <property type="nucleotide sequence ID" value="NZ_JAUSUG010000011.1"/>
</dbReference>
<keyword evidence="2" id="KW-0378">Hydrolase</keyword>
<sequence length="448" mass="50942">MMKSSETIKACRVALPNRHTFITIKTCLLSLIAQLKKEKSVRKVEGITVRNGWMEVLLSEGEVKDCSVDDRLVKGEEGIKLNIQEKLNVESCKCLIEDLTNHLISSGMKQKSKTINTLIAEDGIFKIEWEKGVPQQEINTNEKVTSIRKKSKTPDETLVVIDGNNMLSRSHFATAYRGTDDLMRTADGRYTNGVYGFINMLFKLLEIYKPTNLAVTFDVSRSSTFRRQIHPEYKGLREETDPILKEQFDTLQYVLDKMSIPYFKVDSFEADDLIGTFVKEWSNKKGTPCYMVSNDKDLYQLLDGNVFQVYREKKQDVVISKDNFIEKYGIQPYQWIDAKAIMGESGKSSDNIPGINGIGLKGALDLLASYSSLDDIYANIDEIKGAKKKKLDEGKDDAYLSKKLVTIRTDVPDIQNINLDDLRIKLNRNGTLEVFEELEFTSLLEKIS</sequence>
<dbReference type="InterPro" id="IPR036279">
    <property type="entry name" value="5-3_exonuclease_C_sf"/>
</dbReference>
<dbReference type="SUPFAM" id="SSF88723">
    <property type="entry name" value="PIN domain-like"/>
    <property type="match status" value="1"/>
</dbReference>
<evidence type="ECO:0000313" key="8">
    <source>
        <dbReference type="Proteomes" id="UP001230005"/>
    </source>
</evidence>
<dbReference type="PANTHER" id="PTHR42646">
    <property type="entry name" value="FLAP ENDONUCLEASE XNI"/>
    <property type="match status" value="1"/>
</dbReference>
<protein>
    <recommendedName>
        <fullName evidence="5">5'-3' exonuclease</fullName>
    </recommendedName>
</protein>
<organism evidence="7 8">
    <name type="scientific">Evansella vedderi</name>
    <dbReference type="NCBI Taxonomy" id="38282"/>
    <lineage>
        <taxon>Bacteria</taxon>
        <taxon>Bacillati</taxon>
        <taxon>Bacillota</taxon>
        <taxon>Bacilli</taxon>
        <taxon>Bacillales</taxon>
        <taxon>Bacillaceae</taxon>
        <taxon>Evansella</taxon>
    </lineage>
</organism>
<dbReference type="InterPro" id="IPR002421">
    <property type="entry name" value="5-3_exonuclease"/>
</dbReference>
<dbReference type="Gene3D" id="3.40.50.1010">
    <property type="entry name" value="5'-nuclease"/>
    <property type="match status" value="1"/>
</dbReference>
<dbReference type="Gene3D" id="1.10.150.20">
    <property type="entry name" value="5' to 3' exonuclease, C-terminal subdomain"/>
    <property type="match status" value="1"/>
</dbReference>
<dbReference type="Pfam" id="PF02739">
    <property type="entry name" value="5_3_exonuc_N"/>
    <property type="match status" value="1"/>
</dbReference>
<dbReference type="SMART" id="SM00475">
    <property type="entry name" value="53EXOc"/>
    <property type="match status" value="1"/>
</dbReference>
<dbReference type="InterPro" id="IPR038969">
    <property type="entry name" value="FEN"/>
</dbReference>
<evidence type="ECO:0000256" key="2">
    <source>
        <dbReference type="ARBA" id="ARBA00022801"/>
    </source>
</evidence>
<dbReference type="EMBL" id="JAUSUG010000011">
    <property type="protein sequence ID" value="MDQ0255463.1"/>
    <property type="molecule type" value="Genomic_DNA"/>
</dbReference>
<dbReference type="InterPro" id="IPR008918">
    <property type="entry name" value="HhH2"/>
</dbReference>
<reference evidence="7 8" key="1">
    <citation type="submission" date="2023-07" db="EMBL/GenBank/DDBJ databases">
        <title>Genomic Encyclopedia of Type Strains, Phase IV (KMG-IV): sequencing the most valuable type-strain genomes for metagenomic binning, comparative biology and taxonomic classification.</title>
        <authorList>
            <person name="Goeker M."/>
        </authorList>
    </citation>
    <scope>NUCLEOTIDE SEQUENCE [LARGE SCALE GENOMIC DNA]</scope>
    <source>
        <strain evidence="7 8">DSM 9768</strain>
    </source>
</reference>
<keyword evidence="7" id="KW-0269">Exonuclease</keyword>
<dbReference type="CDD" id="cd09898">
    <property type="entry name" value="H3TH_53EXO"/>
    <property type="match status" value="1"/>
</dbReference>
<dbReference type="InterPro" id="IPR020045">
    <property type="entry name" value="DNA_polI_H3TH"/>
</dbReference>
<dbReference type="InterPro" id="IPR029060">
    <property type="entry name" value="PIN-like_dom_sf"/>
</dbReference>
<keyword evidence="8" id="KW-1185">Reference proteome</keyword>
<accession>A0ABT9ZW55</accession>
<comment type="caution">
    <text evidence="7">The sequence shown here is derived from an EMBL/GenBank/DDBJ whole genome shotgun (WGS) entry which is preliminary data.</text>
</comment>
<keyword evidence="3" id="KW-0238">DNA-binding</keyword>
<dbReference type="GO" id="GO:0004527">
    <property type="term" value="F:exonuclease activity"/>
    <property type="evidence" value="ECO:0007669"/>
    <property type="project" value="UniProtKB-KW"/>
</dbReference>
<dbReference type="InterPro" id="IPR020046">
    <property type="entry name" value="5-3_exonucl_a-hlix_arch_N"/>
</dbReference>
<evidence type="ECO:0000256" key="1">
    <source>
        <dbReference type="ARBA" id="ARBA00022722"/>
    </source>
</evidence>
<keyword evidence="1" id="KW-0540">Nuclease</keyword>
<dbReference type="SUPFAM" id="SSF47807">
    <property type="entry name" value="5' to 3' exonuclease, C-terminal subdomain"/>
    <property type="match status" value="1"/>
</dbReference>
<evidence type="ECO:0000313" key="7">
    <source>
        <dbReference type="EMBL" id="MDQ0255463.1"/>
    </source>
</evidence>
<evidence type="ECO:0000256" key="3">
    <source>
        <dbReference type="ARBA" id="ARBA00023125"/>
    </source>
</evidence>
<name>A0ABT9ZW55_9BACI</name>
<evidence type="ECO:0000256" key="4">
    <source>
        <dbReference type="ARBA" id="ARBA00049957"/>
    </source>
</evidence>